<comment type="caution">
    <text evidence="1">The sequence shown here is derived from an EMBL/GenBank/DDBJ whole genome shotgun (WGS) entry which is preliminary data.</text>
</comment>
<reference evidence="1 2" key="1">
    <citation type="submission" date="2023-08" db="EMBL/GenBank/DDBJ databases">
        <title>Genome sequencing of plant associated microbes to promote plant fitness in Sorghum bicolor and Oryza sativa.</title>
        <authorList>
            <person name="Coleman-Derr D."/>
        </authorList>
    </citation>
    <scope>NUCLEOTIDE SEQUENCE [LARGE SCALE GENOMIC DNA]</scope>
    <source>
        <strain evidence="1 2">SLBN-33</strain>
    </source>
</reference>
<organism evidence="1 2">
    <name type="scientific">Paraburkholderia graminis</name>
    <dbReference type="NCBI Taxonomy" id="60548"/>
    <lineage>
        <taxon>Bacteria</taxon>
        <taxon>Pseudomonadati</taxon>
        <taxon>Pseudomonadota</taxon>
        <taxon>Betaproteobacteria</taxon>
        <taxon>Burkholderiales</taxon>
        <taxon>Burkholderiaceae</taxon>
        <taxon>Paraburkholderia</taxon>
    </lineage>
</organism>
<sequence>MSAAGGTAARARKTGLLQCPLSASICSDTLRKESSHARRSLETGRFDGRRCGVAFEVLFAKGVFPALMANGRPRARAFRTAFRSTFGAVFLQ</sequence>
<accession>A0ABD5C927</accession>
<evidence type="ECO:0000313" key="1">
    <source>
        <dbReference type="EMBL" id="MDR6201745.1"/>
    </source>
</evidence>
<dbReference type="AlphaFoldDB" id="A0ABD5C927"/>
<dbReference type="Proteomes" id="UP001245184">
    <property type="component" value="Unassembled WGS sequence"/>
</dbReference>
<evidence type="ECO:0000313" key="2">
    <source>
        <dbReference type="Proteomes" id="UP001245184"/>
    </source>
</evidence>
<dbReference type="EMBL" id="JAVIZN010000002">
    <property type="protein sequence ID" value="MDR6201745.1"/>
    <property type="molecule type" value="Genomic_DNA"/>
</dbReference>
<proteinExistence type="predicted"/>
<gene>
    <name evidence="1" type="ORF">QF025_000465</name>
</gene>
<protein>
    <submittedName>
        <fullName evidence="1">Uncharacterized protein</fullName>
    </submittedName>
</protein>
<name>A0ABD5C927_9BURK</name>